<comment type="caution">
    <text evidence="7">The sequence shown here is derived from an EMBL/GenBank/DDBJ whole genome shotgun (WGS) entry which is preliminary data.</text>
</comment>
<evidence type="ECO:0000259" key="6">
    <source>
        <dbReference type="Pfam" id="PF00324"/>
    </source>
</evidence>
<dbReference type="PIRSF" id="PIRSF006060">
    <property type="entry name" value="AA_transporter"/>
    <property type="match status" value="1"/>
</dbReference>
<proteinExistence type="predicted"/>
<dbReference type="EMBL" id="QQBH01000054">
    <property type="protein sequence ID" value="RDD84030.1"/>
    <property type="molecule type" value="Genomic_DNA"/>
</dbReference>
<protein>
    <submittedName>
        <fullName evidence="7">APC family permease</fullName>
    </submittedName>
</protein>
<feature type="domain" description="Amino acid permease/ SLC12A" evidence="6">
    <location>
        <begin position="54"/>
        <end position="430"/>
    </location>
</feature>
<feature type="transmembrane region" description="Helical" evidence="5">
    <location>
        <begin position="241"/>
        <end position="261"/>
    </location>
</feature>
<evidence type="ECO:0000256" key="4">
    <source>
        <dbReference type="ARBA" id="ARBA00023136"/>
    </source>
</evidence>
<evidence type="ECO:0000313" key="7">
    <source>
        <dbReference type="EMBL" id="RDD84030.1"/>
    </source>
</evidence>
<feature type="transmembrane region" description="Helical" evidence="5">
    <location>
        <begin position="344"/>
        <end position="362"/>
    </location>
</feature>
<feature type="transmembrane region" description="Helical" evidence="5">
    <location>
        <begin position="374"/>
        <end position="399"/>
    </location>
</feature>
<evidence type="ECO:0000313" key="8">
    <source>
        <dbReference type="Proteomes" id="UP000253742"/>
    </source>
</evidence>
<dbReference type="Gene3D" id="1.20.1740.10">
    <property type="entry name" value="Amino acid/polyamine transporter I"/>
    <property type="match status" value="1"/>
</dbReference>
<dbReference type="GO" id="GO:0055085">
    <property type="term" value="P:transmembrane transport"/>
    <property type="evidence" value="ECO:0007669"/>
    <property type="project" value="InterPro"/>
</dbReference>
<dbReference type="AlphaFoldDB" id="A0A369UWQ1"/>
<feature type="transmembrane region" description="Helical" evidence="5">
    <location>
        <begin position="60"/>
        <end position="82"/>
    </location>
</feature>
<dbReference type="GO" id="GO:0016020">
    <property type="term" value="C:membrane"/>
    <property type="evidence" value="ECO:0007669"/>
    <property type="project" value="UniProtKB-SubCell"/>
</dbReference>
<dbReference type="PANTHER" id="PTHR42770">
    <property type="entry name" value="AMINO ACID TRANSPORTER-RELATED"/>
    <property type="match status" value="1"/>
</dbReference>
<feature type="transmembrane region" description="Helical" evidence="5">
    <location>
        <begin position="441"/>
        <end position="459"/>
    </location>
</feature>
<evidence type="ECO:0000256" key="5">
    <source>
        <dbReference type="SAM" id="Phobius"/>
    </source>
</evidence>
<feature type="transmembrane region" description="Helical" evidence="5">
    <location>
        <begin position="139"/>
        <end position="157"/>
    </location>
</feature>
<name>A0A369UWQ1_9ACTN</name>
<dbReference type="Pfam" id="PF00324">
    <property type="entry name" value="AA_permease"/>
    <property type="match status" value="1"/>
</dbReference>
<feature type="transmembrane region" description="Helical" evidence="5">
    <location>
        <begin position="291"/>
        <end position="311"/>
    </location>
</feature>
<dbReference type="OrthoDB" id="137613at2"/>
<feature type="transmembrane region" description="Helical" evidence="5">
    <location>
        <begin position="411"/>
        <end position="429"/>
    </location>
</feature>
<feature type="transmembrane region" description="Helical" evidence="5">
    <location>
        <begin position="21"/>
        <end position="40"/>
    </location>
</feature>
<evidence type="ECO:0000256" key="3">
    <source>
        <dbReference type="ARBA" id="ARBA00022989"/>
    </source>
</evidence>
<dbReference type="Proteomes" id="UP000253742">
    <property type="component" value="Unassembled WGS sequence"/>
</dbReference>
<dbReference type="InterPro" id="IPR004841">
    <property type="entry name" value="AA-permease/SLC12A_dom"/>
</dbReference>
<sequence length="478" mass="49272">MTVQEQQQGAEPEASRLRGNSIGALGMTSLAVAATAPLTAMTSNVSLSLGFGVGAGTVGLMLVVGALLAVFAVGYVVLSRYVTNAGAYYAFISYGLGRATGSAGALVAALAYNLASAGMIAATGYFTNITVTSYGGPSVPWWAYGAAALAITFFLGVRGIDVAQVVTTLIAVVQFAAILLLGAAVLVRSPENWSAQVFAPSEMFHGNVALTLVFCLLCFGGFEATAIYGEEAKAPRRSIKIATYAALLILVLVFCFSTWSLTAAFDDVQGEAAKDPGALVFTAATVYLGDWAGSLLSVLVSLSFLASAVAFHNMAARYMFSLGRPGLLPGFLCRVHHRHGTPHAAAYTQAAISLLVLIPFVIAESDPITNLFPAVSGITSLSLLALMAGCCASVVSAALRGRLTESRWATVVAPGIAGLGILAIAVIVVTKYQDVTGSDSLAVALMPVLPVAAGLYGAFASRRRPDVLLDQHLADKSG</sequence>
<feature type="transmembrane region" description="Helical" evidence="5">
    <location>
        <begin position="208"/>
        <end position="229"/>
    </location>
</feature>
<keyword evidence="4 5" id="KW-0472">Membrane</keyword>
<dbReference type="InterPro" id="IPR050367">
    <property type="entry name" value="APC_superfamily"/>
</dbReference>
<feature type="transmembrane region" description="Helical" evidence="5">
    <location>
        <begin position="169"/>
        <end position="188"/>
    </location>
</feature>
<reference evidence="7 8" key="1">
    <citation type="submission" date="2018-07" db="EMBL/GenBank/DDBJ databases">
        <title>Genome guided investigation of antibiotics producing actinomycetales strain isolated from a Macau mangrove ecosystem.</title>
        <authorList>
            <person name="Hu D."/>
        </authorList>
    </citation>
    <scope>NUCLEOTIDE SEQUENCE [LARGE SCALE GENOMIC DNA]</scope>
    <source>
        <strain evidence="7 8">2297</strain>
    </source>
</reference>
<accession>A0A369UWQ1</accession>
<evidence type="ECO:0000256" key="1">
    <source>
        <dbReference type="ARBA" id="ARBA00004141"/>
    </source>
</evidence>
<dbReference type="PANTHER" id="PTHR42770:SF16">
    <property type="entry name" value="AMINO ACID PERMEASE"/>
    <property type="match status" value="1"/>
</dbReference>
<keyword evidence="3 5" id="KW-1133">Transmembrane helix</keyword>
<organism evidence="7 8">
    <name type="scientific">Streptomyces parvulus</name>
    <dbReference type="NCBI Taxonomy" id="146923"/>
    <lineage>
        <taxon>Bacteria</taxon>
        <taxon>Bacillati</taxon>
        <taxon>Actinomycetota</taxon>
        <taxon>Actinomycetes</taxon>
        <taxon>Kitasatosporales</taxon>
        <taxon>Streptomycetaceae</taxon>
        <taxon>Streptomyces</taxon>
    </lineage>
</organism>
<evidence type="ECO:0000256" key="2">
    <source>
        <dbReference type="ARBA" id="ARBA00022692"/>
    </source>
</evidence>
<dbReference type="RefSeq" id="WP_114534035.1">
    <property type="nucleotide sequence ID" value="NZ_QQBH01000054.1"/>
</dbReference>
<feature type="transmembrane region" description="Helical" evidence="5">
    <location>
        <begin position="103"/>
        <end position="127"/>
    </location>
</feature>
<keyword evidence="2 5" id="KW-0812">Transmembrane</keyword>
<comment type="subcellular location">
    <subcellularLocation>
        <location evidence="1">Membrane</location>
        <topology evidence="1">Multi-pass membrane protein</topology>
    </subcellularLocation>
</comment>
<gene>
    <name evidence="7" type="ORF">DVZ84_37450</name>
</gene>